<feature type="transmembrane region" description="Helical" evidence="7">
    <location>
        <begin position="31"/>
        <end position="53"/>
    </location>
</feature>
<dbReference type="PANTHER" id="PTHR30353:SF0">
    <property type="entry name" value="TRANSMEMBRANE PROTEIN"/>
    <property type="match status" value="1"/>
</dbReference>
<evidence type="ECO:0000313" key="9">
    <source>
        <dbReference type="EMBL" id="MBB4038169.1"/>
    </source>
</evidence>
<evidence type="ECO:0000256" key="4">
    <source>
        <dbReference type="ARBA" id="ARBA00022692"/>
    </source>
</evidence>
<evidence type="ECO:0000256" key="3">
    <source>
        <dbReference type="ARBA" id="ARBA00022475"/>
    </source>
</evidence>
<dbReference type="RefSeq" id="WP_183308978.1">
    <property type="nucleotide sequence ID" value="NZ_JACIEP010000024.1"/>
</dbReference>
<evidence type="ECO:0000256" key="7">
    <source>
        <dbReference type="RuleBase" id="RU367016"/>
    </source>
</evidence>
<dbReference type="GO" id="GO:0005886">
    <property type="term" value="C:plasma membrane"/>
    <property type="evidence" value="ECO:0007669"/>
    <property type="project" value="UniProtKB-SubCell"/>
</dbReference>
<dbReference type="NCBIfam" id="NF008102">
    <property type="entry name" value="PRK10847.1"/>
    <property type="match status" value="1"/>
</dbReference>
<keyword evidence="5 7" id="KW-1133">Transmembrane helix</keyword>
<dbReference type="InterPro" id="IPR032816">
    <property type="entry name" value="VTT_dom"/>
</dbReference>
<accession>A0A840CU16</accession>
<keyword evidence="4 7" id="KW-0812">Transmembrane</keyword>
<comment type="caution">
    <text evidence="9">The sequence shown here is derived from an EMBL/GenBank/DDBJ whole genome shotgun (WGS) entry which is preliminary data.</text>
</comment>
<comment type="subcellular location">
    <subcellularLocation>
        <location evidence="1 7">Cell membrane</location>
        <topology evidence="1 7">Multi-pass membrane protein</topology>
    </subcellularLocation>
</comment>
<dbReference type="InterPro" id="IPR058127">
    <property type="entry name" value="DedA"/>
</dbReference>
<feature type="domain" description="VTT" evidence="8">
    <location>
        <begin position="53"/>
        <end position="180"/>
    </location>
</feature>
<feature type="transmembrane region" description="Helical" evidence="7">
    <location>
        <begin position="73"/>
        <end position="96"/>
    </location>
</feature>
<dbReference type="InterPro" id="IPR032818">
    <property type="entry name" value="DedA-like"/>
</dbReference>
<dbReference type="Proteomes" id="UP000555103">
    <property type="component" value="Unassembled WGS sequence"/>
</dbReference>
<feature type="transmembrane region" description="Helical" evidence="7">
    <location>
        <begin position="195"/>
        <end position="212"/>
    </location>
</feature>
<dbReference type="EMBL" id="JACIEP010000024">
    <property type="protein sequence ID" value="MBB4038169.1"/>
    <property type="molecule type" value="Genomic_DNA"/>
</dbReference>
<sequence>MDFLHEVWNFFLNLLRDTGGTLDWLVTEYGIWVYAILFLIIFCETGLVVTPFLPGDSLLFLAGAIAVRPDNPLHIYFLVAILIAAAIIGDATNYTIGRFFGQKLFSNPKSKIFKQEYLEKTNQFYAKHGGKTIILARFVPIVRTFAPFVAGMGKMSYKHFFSYNVIGGIAWVVIFCALGAIIGSNAWVEKNLDKVVIIIVIVSILPGVYEVLKAKWESRKAAKANIDK</sequence>
<keyword evidence="6 7" id="KW-0472">Membrane</keyword>
<feature type="transmembrane region" description="Helical" evidence="7">
    <location>
        <begin position="161"/>
        <end position="183"/>
    </location>
</feature>
<gene>
    <name evidence="9" type="ORF">GGR21_004098</name>
</gene>
<comment type="similarity">
    <text evidence="2 7">Belongs to the DedA family.</text>
</comment>
<evidence type="ECO:0000259" key="8">
    <source>
        <dbReference type="Pfam" id="PF09335"/>
    </source>
</evidence>
<evidence type="ECO:0000256" key="6">
    <source>
        <dbReference type="ARBA" id="ARBA00023136"/>
    </source>
</evidence>
<dbReference type="Pfam" id="PF09335">
    <property type="entry name" value="VTT_dom"/>
    <property type="match status" value="1"/>
</dbReference>
<keyword evidence="10" id="KW-1185">Reference proteome</keyword>
<evidence type="ECO:0000256" key="2">
    <source>
        <dbReference type="ARBA" id="ARBA00010792"/>
    </source>
</evidence>
<evidence type="ECO:0000313" key="10">
    <source>
        <dbReference type="Proteomes" id="UP000555103"/>
    </source>
</evidence>
<evidence type="ECO:0000256" key="1">
    <source>
        <dbReference type="ARBA" id="ARBA00004651"/>
    </source>
</evidence>
<dbReference type="PANTHER" id="PTHR30353">
    <property type="entry name" value="INNER MEMBRANE PROTEIN DEDA-RELATED"/>
    <property type="match status" value="1"/>
</dbReference>
<organism evidence="9 10">
    <name type="scientific">Dysgonomonas hofstadii</name>
    <dbReference type="NCBI Taxonomy" id="637886"/>
    <lineage>
        <taxon>Bacteria</taxon>
        <taxon>Pseudomonadati</taxon>
        <taxon>Bacteroidota</taxon>
        <taxon>Bacteroidia</taxon>
        <taxon>Bacteroidales</taxon>
        <taxon>Dysgonomonadaceae</taxon>
        <taxon>Dysgonomonas</taxon>
    </lineage>
</organism>
<dbReference type="AlphaFoldDB" id="A0A840CU16"/>
<evidence type="ECO:0000256" key="5">
    <source>
        <dbReference type="ARBA" id="ARBA00022989"/>
    </source>
</evidence>
<proteinExistence type="inferred from homology"/>
<protein>
    <submittedName>
        <fullName evidence="9">Membrane-associated protein</fullName>
    </submittedName>
</protein>
<name>A0A840CU16_9BACT</name>
<keyword evidence="3 7" id="KW-1003">Cell membrane</keyword>
<reference evidence="9 10" key="1">
    <citation type="submission" date="2020-08" db="EMBL/GenBank/DDBJ databases">
        <title>Genomic Encyclopedia of Type Strains, Phase IV (KMG-IV): sequencing the most valuable type-strain genomes for metagenomic binning, comparative biology and taxonomic classification.</title>
        <authorList>
            <person name="Goeker M."/>
        </authorList>
    </citation>
    <scope>NUCLEOTIDE SEQUENCE [LARGE SCALE GENOMIC DNA]</scope>
    <source>
        <strain evidence="9 10">DSM 104969</strain>
    </source>
</reference>